<comment type="caution">
    <text evidence="6">The sequence shown here is derived from an EMBL/GenBank/DDBJ whole genome shotgun (WGS) entry which is preliminary data.</text>
</comment>
<dbReference type="Gene3D" id="3.60.15.10">
    <property type="entry name" value="Ribonuclease Z/Hydroxyacylglutathione hydrolase-like"/>
    <property type="match status" value="1"/>
</dbReference>
<dbReference type="PANTHER" id="PTHR42978:SF5">
    <property type="entry name" value="METALLO-BETA-LACTAMASE DOMAIN-CONTAINING PROTEIN"/>
    <property type="match status" value="1"/>
</dbReference>
<comment type="similarity">
    <text evidence="1">Belongs to the metallo-beta-lactamase superfamily.</text>
</comment>
<gene>
    <name evidence="6" type="ORF">PVAG01_08949</name>
</gene>
<dbReference type="Pfam" id="PF00753">
    <property type="entry name" value="Lactamase_B"/>
    <property type="match status" value="1"/>
</dbReference>
<evidence type="ECO:0000256" key="3">
    <source>
        <dbReference type="ARBA" id="ARBA00022801"/>
    </source>
</evidence>
<protein>
    <submittedName>
        <fullName evidence="6">Metallo-beta-lactamase superfamily protein</fullName>
    </submittedName>
</protein>
<reference evidence="6 7" key="1">
    <citation type="submission" date="2024-06" db="EMBL/GenBank/DDBJ databases">
        <title>Complete genome of Phlyctema vagabunda strain 19-DSS-EL-015.</title>
        <authorList>
            <person name="Fiorenzani C."/>
        </authorList>
    </citation>
    <scope>NUCLEOTIDE SEQUENCE [LARGE SCALE GENOMIC DNA]</scope>
    <source>
        <strain evidence="6 7">19-DSS-EL-015</strain>
    </source>
</reference>
<dbReference type="SUPFAM" id="SSF56281">
    <property type="entry name" value="Metallo-hydrolase/oxidoreductase"/>
    <property type="match status" value="1"/>
</dbReference>
<dbReference type="Proteomes" id="UP001629113">
    <property type="component" value="Unassembled WGS sequence"/>
</dbReference>
<dbReference type="CDD" id="cd07730">
    <property type="entry name" value="metallo-hydrolase-like_MBL-fold"/>
    <property type="match status" value="1"/>
</dbReference>
<proteinExistence type="inferred from homology"/>
<dbReference type="EMBL" id="JBFCZG010000007">
    <property type="protein sequence ID" value="KAL3420450.1"/>
    <property type="molecule type" value="Genomic_DNA"/>
</dbReference>
<keyword evidence="7" id="KW-1185">Reference proteome</keyword>
<evidence type="ECO:0000313" key="7">
    <source>
        <dbReference type="Proteomes" id="UP001629113"/>
    </source>
</evidence>
<evidence type="ECO:0000313" key="6">
    <source>
        <dbReference type="EMBL" id="KAL3420450.1"/>
    </source>
</evidence>
<dbReference type="PANTHER" id="PTHR42978">
    <property type="entry name" value="QUORUM-QUENCHING LACTONASE YTNP-RELATED-RELATED"/>
    <property type="match status" value="1"/>
</dbReference>
<evidence type="ECO:0000259" key="5">
    <source>
        <dbReference type="SMART" id="SM00849"/>
    </source>
</evidence>
<keyword evidence="2" id="KW-0479">Metal-binding</keyword>
<organism evidence="6 7">
    <name type="scientific">Phlyctema vagabunda</name>
    <dbReference type="NCBI Taxonomy" id="108571"/>
    <lineage>
        <taxon>Eukaryota</taxon>
        <taxon>Fungi</taxon>
        <taxon>Dikarya</taxon>
        <taxon>Ascomycota</taxon>
        <taxon>Pezizomycotina</taxon>
        <taxon>Leotiomycetes</taxon>
        <taxon>Helotiales</taxon>
        <taxon>Dermateaceae</taxon>
        <taxon>Phlyctema</taxon>
    </lineage>
</organism>
<evidence type="ECO:0000256" key="4">
    <source>
        <dbReference type="ARBA" id="ARBA00022833"/>
    </source>
</evidence>
<dbReference type="SMART" id="SM00849">
    <property type="entry name" value="Lactamase_B"/>
    <property type="match status" value="1"/>
</dbReference>
<name>A0ABR4PAX5_9HELO</name>
<sequence length="357" mass="39692">MAAPPDLQIPPSNSHVQVSIIDTTSKIAGFPMSILVYPEIKGHDMLVCPSYAFYIKHPSGRSILFDFGIRKDWQNLVPRIAQNVAEWKVSVEKDGKEILEEHSIDTDRIEALIWSHQHWDHLGDPSRLDRATKLIVGPGFKDAFLPGYPTNPSSPILETDYAGREVAEVSFAEDGPRIGNFPAHDYFGDGSFYILDAPGHSIGHLCALARLEDNSYIFMGGDSCHHSGEFRPSPYLPFPTEISPHPLSHTGSSSCPGAMFEHLLHHGDRTKAIYGLRRPDGTAPGAHDADLAEQTISKVQEVDVDERILVVMAHDETLLDVVDFFPKSVEGFVEKGWVKKSRWAFLRDFKATLNDSP</sequence>
<keyword evidence="3" id="KW-0378">Hydrolase</keyword>
<dbReference type="InterPro" id="IPR051013">
    <property type="entry name" value="MBL_superfamily_lactonases"/>
</dbReference>
<dbReference type="InterPro" id="IPR001279">
    <property type="entry name" value="Metallo-B-lactamas"/>
</dbReference>
<evidence type="ECO:0000256" key="2">
    <source>
        <dbReference type="ARBA" id="ARBA00022723"/>
    </source>
</evidence>
<accession>A0ABR4PAX5</accession>
<dbReference type="InterPro" id="IPR036866">
    <property type="entry name" value="RibonucZ/Hydroxyglut_hydro"/>
</dbReference>
<keyword evidence="4" id="KW-0862">Zinc</keyword>
<evidence type="ECO:0000256" key="1">
    <source>
        <dbReference type="ARBA" id="ARBA00007749"/>
    </source>
</evidence>
<feature type="domain" description="Metallo-beta-lactamase" evidence="5">
    <location>
        <begin position="49"/>
        <end position="262"/>
    </location>
</feature>